<evidence type="ECO:0000313" key="3">
    <source>
        <dbReference type="Proteomes" id="UP001223586"/>
    </source>
</evidence>
<dbReference type="EMBL" id="JAUSTT010000001">
    <property type="protein sequence ID" value="MDQ0174546.1"/>
    <property type="molecule type" value="Genomic_DNA"/>
</dbReference>
<feature type="transmembrane region" description="Helical" evidence="1">
    <location>
        <begin position="41"/>
        <end position="58"/>
    </location>
</feature>
<gene>
    <name evidence="2" type="ORF">J2S08_000377</name>
</gene>
<keyword evidence="1" id="KW-0472">Membrane</keyword>
<reference evidence="2 3" key="1">
    <citation type="submission" date="2023-07" db="EMBL/GenBank/DDBJ databases">
        <title>Genomic Encyclopedia of Type Strains, Phase IV (KMG-IV): sequencing the most valuable type-strain genomes for metagenomic binning, comparative biology and taxonomic classification.</title>
        <authorList>
            <person name="Goeker M."/>
        </authorList>
    </citation>
    <scope>NUCLEOTIDE SEQUENCE [LARGE SCALE GENOMIC DNA]</scope>
    <source>
        <strain evidence="2 3">DSM 23837</strain>
    </source>
</reference>
<keyword evidence="1" id="KW-1133">Transmembrane helix</keyword>
<proteinExistence type="predicted"/>
<protein>
    <submittedName>
        <fullName evidence="2">O-antigen/teichoic acid export membrane protein</fullName>
    </submittedName>
</protein>
<dbReference type="Pfam" id="PF14007">
    <property type="entry name" value="YtpI"/>
    <property type="match status" value="1"/>
</dbReference>
<comment type="caution">
    <text evidence="2">The sequence shown here is derived from an EMBL/GenBank/DDBJ whole genome shotgun (WGS) entry which is preliminary data.</text>
</comment>
<name>A0ABT9WMR8_9BACI</name>
<accession>A0ABT9WMR8</accession>
<dbReference type="InterPro" id="IPR025618">
    <property type="entry name" value="YtpI"/>
</dbReference>
<dbReference type="RefSeq" id="WP_307226088.1">
    <property type="nucleotide sequence ID" value="NZ_JAUSTT010000001.1"/>
</dbReference>
<sequence length="103" mass="12163">MQKLIVIFIIVSFMFYIYYKIKHVRSKLPMTKKYVGGKSRMMLGFFVMFFGINTLFINDKIVSYIIAGLFIIVGAISIYDGFRHYRFFLPYAIEEFEAGKNQN</sequence>
<keyword evidence="1" id="KW-0812">Transmembrane</keyword>
<feature type="transmembrane region" description="Helical" evidence="1">
    <location>
        <begin position="6"/>
        <end position="21"/>
    </location>
</feature>
<evidence type="ECO:0000313" key="2">
    <source>
        <dbReference type="EMBL" id="MDQ0174546.1"/>
    </source>
</evidence>
<feature type="transmembrane region" description="Helical" evidence="1">
    <location>
        <begin position="64"/>
        <end position="82"/>
    </location>
</feature>
<keyword evidence="3" id="KW-1185">Reference proteome</keyword>
<dbReference type="Proteomes" id="UP001223586">
    <property type="component" value="Unassembled WGS sequence"/>
</dbReference>
<evidence type="ECO:0000256" key="1">
    <source>
        <dbReference type="SAM" id="Phobius"/>
    </source>
</evidence>
<organism evidence="2 3">
    <name type="scientific">Bacillus chungangensis</name>
    <dbReference type="NCBI Taxonomy" id="587633"/>
    <lineage>
        <taxon>Bacteria</taxon>
        <taxon>Bacillati</taxon>
        <taxon>Bacillota</taxon>
        <taxon>Bacilli</taxon>
        <taxon>Bacillales</taxon>
        <taxon>Bacillaceae</taxon>
        <taxon>Bacillus</taxon>
    </lineage>
</organism>